<dbReference type="GO" id="GO:0009279">
    <property type="term" value="C:cell outer membrane"/>
    <property type="evidence" value="ECO:0007669"/>
    <property type="project" value="UniProtKB-SubCell"/>
</dbReference>
<evidence type="ECO:0000259" key="8">
    <source>
        <dbReference type="Pfam" id="PF07715"/>
    </source>
</evidence>
<feature type="domain" description="TonB-dependent receptor-like beta-barrel" evidence="7">
    <location>
        <begin position="552"/>
        <end position="999"/>
    </location>
</feature>
<dbReference type="Pfam" id="PF13620">
    <property type="entry name" value="CarboxypepD_reg"/>
    <property type="match status" value="1"/>
</dbReference>
<dbReference type="EMBL" id="JACYTR010000038">
    <property type="protein sequence ID" value="MBD8527029.1"/>
    <property type="molecule type" value="Genomic_DNA"/>
</dbReference>
<evidence type="ECO:0000256" key="3">
    <source>
        <dbReference type="ARBA" id="ARBA00023237"/>
    </source>
</evidence>
<dbReference type="InterPro" id="IPR008969">
    <property type="entry name" value="CarboxyPept-like_regulatory"/>
</dbReference>
<feature type="signal peptide" evidence="6">
    <location>
        <begin position="1"/>
        <end position="20"/>
    </location>
</feature>
<dbReference type="SUPFAM" id="SSF56935">
    <property type="entry name" value="Porins"/>
    <property type="match status" value="1"/>
</dbReference>
<sequence>MNRPALALAALTLATRLAFAAEPADLSLYLFDQDRPVGEVEVLIDGQPIGQTSGDGALHLQLPAGAHRLQLLRNGEQVLQLELQLSEEENARLIATLLPGAEPAVSIESSHRRGSESINTAKPQDSGPPGKLSGRIINSDDGKPVAGARVYISGTPLDISTDAEGRFEVEIASGAYSISVIAANFATMTLDGIAISSNETTQRAIELTPAGFELPEFVVLEPFVEGSLAAFVEEKRTSSAVADILGAEQISRAGDSDAAGALKRVTGLTLVDGKFVYVRGLGERYSSVLLNGAQVPSPDPTRRVVPLDLFPTDVLSGIVVQKTYSAEMPGEFGGGTIQMRTRGVPESFLLRFQGTLGYADGTTGELGLRSAGGGRDWLGRDDGYRAAPDGLLVASLPSRGSEELRDLSRQMAAKGMDIGAKKVGPDTGFAFSVGDDFRFADGDFSLGYIGSTRYSQSFDLRSEQRAEFAVLGDGSLVPQQRFQREKAERAVDTGAFLAVGSEIGEHHRLVASVMQFRQTQGEDRIDEGLRGSGSLERAFSSEWIENQLLTRQVGGEHSLPSLLGIKLDWQYTSSRANRDLPFGKSYVYSFDEDQQDFVYTNSFPAQFRYELLEDLVDESQLGVQVPWEWSEARGVTLRTGGSQLERERDSAIFRYRFRSLVRPPSEPLPIDQIINPGSIDAGQFVVESARQATDFYTAAQTLDAYYLAADFRWDDWRLDLGSRHEDNDQQVVTLNPFLPNAQPIIGAIQQSNDLPFLALTWAYSEAAQLRFGYSETVSRPDFRELSRAPFTDPLLDITVLGNPNLQQADIKSYDLRWEYYFSPIESVSVALFRKEFSNPIELVRTPASGDLLELRNAAEAQNQGIEIDWYRSFAPLGSANWLPASWRKAVPFEDIYLGFNYAYIDSEIDLGANAGIQTSAQRPLQGQSPYVGNLSLSYLPEDGGVEATLLYNVFGERISKVGESGVPDEYEQPFHQLDFTLSKQLPWYGWKTKLRLRNLLDPEVEFTQGSEVSRSYKKGREIALSVEWKF</sequence>
<evidence type="ECO:0000313" key="10">
    <source>
        <dbReference type="Proteomes" id="UP000613768"/>
    </source>
</evidence>
<keyword evidence="6" id="KW-0732">Signal</keyword>
<dbReference type="Gene3D" id="2.40.170.20">
    <property type="entry name" value="TonB-dependent receptor, beta-barrel domain"/>
    <property type="match status" value="1"/>
</dbReference>
<evidence type="ECO:0000256" key="6">
    <source>
        <dbReference type="SAM" id="SignalP"/>
    </source>
</evidence>
<keyword evidence="2 4" id="KW-0472">Membrane</keyword>
<reference evidence="9 10" key="1">
    <citation type="submission" date="2020-09" db="EMBL/GenBank/DDBJ databases">
        <title>Pseudoxanthomonas sp. CAU 1598 isolated from sand of Yaerae Beach.</title>
        <authorList>
            <person name="Kim W."/>
        </authorList>
    </citation>
    <scope>NUCLEOTIDE SEQUENCE [LARGE SCALE GENOMIC DNA]</scope>
    <source>
        <strain evidence="9 10">CAU 1598</strain>
    </source>
</reference>
<dbReference type="SUPFAM" id="SSF49464">
    <property type="entry name" value="Carboxypeptidase regulatory domain-like"/>
    <property type="match status" value="1"/>
</dbReference>
<evidence type="ECO:0000259" key="7">
    <source>
        <dbReference type="Pfam" id="PF00593"/>
    </source>
</evidence>
<keyword evidence="3" id="KW-0998">Cell outer membrane</keyword>
<feature type="region of interest" description="Disordered" evidence="5">
    <location>
        <begin position="105"/>
        <end position="138"/>
    </location>
</feature>
<accession>A0AAW3ZNB8</accession>
<comment type="subcellular location">
    <subcellularLocation>
        <location evidence="1 4">Cell outer membrane</location>
    </subcellularLocation>
</comment>
<dbReference type="Gene3D" id="2.60.40.1120">
    <property type="entry name" value="Carboxypeptidase-like, regulatory domain"/>
    <property type="match status" value="1"/>
</dbReference>
<dbReference type="PANTHER" id="PTHR40980">
    <property type="entry name" value="PLUG DOMAIN-CONTAINING PROTEIN"/>
    <property type="match status" value="1"/>
</dbReference>
<evidence type="ECO:0000256" key="2">
    <source>
        <dbReference type="ARBA" id="ARBA00023136"/>
    </source>
</evidence>
<comment type="caution">
    <text evidence="9">The sequence shown here is derived from an EMBL/GenBank/DDBJ whole genome shotgun (WGS) entry which is preliminary data.</text>
</comment>
<dbReference type="InterPro" id="IPR037066">
    <property type="entry name" value="Plug_dom_sf"/>
</dbReference>
<evidence type="ECO:0000256" key="1">
    <source>
        <dbReference type="ARBA" id="ARBA00004442"/>
    </source>
</evidence>
<organism evidence="9 10">
    <name type="scientific">Pseudomarimonas arenosa</name>
    <dbReference type="NCBI Taxonomy" id="2774145"/>
    <lineage>
        <taxon>Bacteria</taxon>
        <taxon>Pseudomonadati</taxon>
        <taxon>Pseudomonadota</taxon>
        <taxon>Gammaproteobacteria</taxon>
        <taxon>Lysobacterales</taxon>
        <taxon>Lysobacteraceae</taxon>
        <taxon>Pseudomarimonas</taxon>
    </lineage>
</organism>
<feature type="domain" description="TonB-dependent receptor plug" evidence="8">
    <location>
        <begin position="235"/>
        <end position="333"/>
    </location>
</feature>
<dbReference type="RefSeq" id="WP_192030451.1">
    <property type="nucleotide sequence ID" value="NZ_JACYTR010000038.1"/>
</dbReference>
<feature type="chain" id="PRO_5043610371" evidence="6">
    <location>
        <begin position="21"/>
        <end position="1030"/>
    </location>
</feature>
<keyword evidence="10" id="KW-1185">Reference proteome</keyword>
<keyword evidence="9" id="KW-0675">Receptor</keyword>
<evidence type="ECO:0000313" key="9">
    <source>
        <dbReference type="EMBL" id="MBD8527029.1"/>
    </source>
</evidence>
<evidence type="ECO:0000256" key="4">
    <source>
        <dbReference type="RuleBase" id="RU003357"/>
    </source>
</evidence>
<protein>
    <submittedName>
        <fullName evidence="9">TonB-dependent receptor</fullName>
    </submittedName>
</protein>
<keyword evidence="4" id="KW-0798">TonB box</keyword>
<name>A0AAW3ZNB8_9GAMM</name>
<dbReference type="PANTHER" id="PTHR40980:SF5">
    <property type="entry name" value="TONB-DEPENDENT RECEPTOR"/>
    <property type="match status" value="1"/>
</dbReference>
<dbReference type="InterPro" id="IPR036942">
    <property type="entry name" value="Beta-barrel_TonB_sf"/>
</dbReference>
<dbReference type="InterPro" id="IPR012910">
    <property type="entry name" value="Plug_dom"/>
</dbReference>
<evidence type="ECO:0000256" key="5">
    <source>
        <dbReference type="SAM" id="MobiDB-lite"/>
    </source>
</evidence>
<dbReference type="Pfam" id="PF00593">
    <property type="entry name" value="TonB_dep_Rec_b-barrel"/>
    <property type="match status" value="1"/>
</dbReference>
<dbReference type="Pfam" id="PF07715">
    <property type="entry name" value="Plug"/>
    <property type="match status" value="1"/>
</dbReference>
<dbReference type="Proteomes" id="UP000613768">
    <property type="component" value="Unassembled WGS sequence"/>
</dbReference>
<dbReference type="Gene3D" id="2.170.130.10">
    <property type="entry name" value="TonB-dependent receptor, plug domain"/>
    <property type="match status" value="1"/>
</dbReference>
<gene>
    <name evidence="9" type="ORF">IFO71_14905</name>
</gene>
<proteinExistence type="inferred from homology"/>
<dbReference type="InterPro" id="IPR000531">
    <property type="entry name" value="Beta-barrel_TonB"/>
</dbReference>
<comment type="similarity">
    <text evidence="4">Belongs to the TonB-dependent receptor family.</text>
</comment>
<dbReference type="AlphaFoldDB" id="A0AAW3ZNB8"/>